<dbReference type="InterPro" id="IPR002110">
    <property type="entry name" value="Ankyrin_rpt"/>
</dbReference>
<feature type="repeat" description="ANK" evidence="10">
    <location>
        <begin position="263"/>
        <end position="284"/>
    </location>
</feature>
<comment type="similarity">
    <text evidence="2">Belongs to the histone deacetylase family. HD type 2 subfamily.</text>
</comment>
<dbReference type="SUPFAM" id="SSF48403">
    <property type="entry name" value="Ankyrin repeat"/>
    <property type="match status" value="1"/>
</dbReference>
<dbReference type="AlphaFoldDB" id="A0A7S0KEL1"/>
<evidence type="ECO:0000256" key="3">
    <source>
        <dbReference type="ARBA" id="ARBA00012111"/>
    </source>
</evidence>
<dbReference type="PROSITE" id="PS50088">
    <property type="entry name" value="ANK_REPEAT"/>
    <property type="match status" value="1"/>
</dbReference>
<evidence type="ECO:0000256" key="9">
    <source>
        <dbReference type="ARBA" id="ARBA00023242"/>
    </source>
</evidence>
<feature type="compositionally biased region" description="Basic and acidic residues" evidence="11">
    <location>
        <begin position="138"/>
        <end position="149"/>
    </location>
</feature>
<dbReference type="InterPro" id="IPR036770">
    <property type="entry name" value="Ankyrin_rpt-contain_sf"/>
</dbReference>
<dbReference type="PANTHER" id="PTHR10625:SF5">
    <property type="entry name" value="HISTONE DEACETYLASE"/>
    <property type="match status" value="1"/>
</dbReference>
<dbReference type="GO" id="GO:0040029">
    <property type="term" value="P:epigenetic regulation of gene expression"/>
    <property type="evidence" value="ECO:0007669"/>
    <property type="project" value="TreeGrafter"/>
</dbReference>
<sequence>MSTAQKLSRQHSELCALDWIDDTDADGTRDARSCDASVEPTPAKRVADVRTPTADALGSHLKVRISNLSGATDDGTDDGTDRRKSARSSTSAFSVALDNELEQRHVCLTPAKNASAMPLHAAVARADAEATKVLLRRGETGERGDDARSGGRSTWPPPKEPLNRISSTTMLKEFHAEEKLSAVEARNEHGDTALAVAAALESDSSAAEMLGILLDAGANPFVHSSSGYAAAHWAASAGNLETLKTLAKRCPNPRAIIEGRALDGSTPLLVAAAYGNIDVIEWLVTHEHWHKSNAFAVDGQGKNVLGVLGTKMGKKTTQTAKAAMRAKIFELIPEMRVVFLSHPECEEHVSFKPHQESPERMTAIFDELKRVAERGELMLDELERSESFACAEPHEILFAHSEEYVRVLADLSEQVGHTPIAFTPYCQNQKGVPEKLRKPVENSDTFFSPGTLQAALRAAGGVLHAVDRVLDQRNRSAFVCARPPGHHAGVSGATEGAPSSGFSILNNAMIGALHAIEQKNVHRVAVVDFDVHHGNGTEEIARHWLQQKRTKDDFHRHTSPDLFFTSIHLADDGTSSGINFYPGTGVQDDIMNNIVNVVVPPMWISKGASATANEDMGERVRKKAKRFGEDNQPAPAAAAVKNQTDAPDANSKGGRLEWMKAFRERLIPSLRAFGPELIIVSAGFDAASGDIGNIGVDAKRGVRLQGVNLRPEDFESMTKQIVDVANACDGRVVSVLEGGYGVLKDAELNLGRENFARCVQAHVKALCM</sequence>
<dbReference type="GO" id="GO:0000118">
    <property type="term" value="C:histone deacetylase complex"/>
    <property type="evidence" value="ECO:0007669"/>
    <property type="project" value="TreeGrafter"/>
</dbReference>
<dbReference type="PROSITE" id="PS50297">
    <property type="entry name" value="ANK_REP_REGION"/>
    <property type="match status" value="1"/>
</dbReference>
<keyword evidence="8" id="KW-0804">Transcription</keyword>
<dbReference type="GO" id="GO:0141221">
    <property type="term" value="F:histone deacetylase activity, hydrolytic mechanism"/>
    <property type="evidence" value="ECO:0007669"/>
    <property type="project" value="UniProtKB-EC"/>
</dbReference>
<gene>
    <name evidence="13" type="ORF">OMED0929_LOCUS2077</name>
</gene>
<evidence type="ECO:0000259" key="12">
    <source>
        <dbReference type="Pfam" id="PF00850"/>
    </source>
</evidence>
<feature type="region of interest" description="Disordered" evidence="11">
    <location>
        <begin position="138"/>
        <end position="161"/>
    </location>
</feature>
<evidence type="ECO:0000256" key="7">
    <source>
        <dbReference type="ARBA" id="ARBA00023015"/>
    </source>
</evidence>
<organism evidence="13">
    <name type="scientific">Ostreococcus mediterraneus</name>
    <dbReference type="NCBI Taxonomy" id="1486918"/>
    <lineage>
        <taxon>Eukaryota</taxon>
        <taxon>Viridiplantae</taxon>
        <taxon>Chlorophyta</taxon>
        <taxon>Mamiellophyceae</taxon>
        <taxon>Mamiellales</taxon>
        <taxon>Bathycoccaceae</taxon>
        <taxon>Ostreococcus</taxon>
    </lineage>
</organism>
<evidence type="ECO:0000256" key="10">
    <source>
        <dbReference type="PROSITE-ProRule" id="PRU00023"/>
    </source>
</evidence>
<dbReference type="InterPro" id="IPR037138">
    <property type="entry name" value="His_deacetylse_dom_sf"/>
</dbReference>
<evidence type="ECO:0000256" key="2">
    <source>
        <dbReference type="ARBA" id="ARBA00007738"/>
    </source>
</evidence>
<evidence type="ECO:0000256" key="5">
    <source>
        <dbReference type="ARBA" id="ARBA00022801"/>
    </source>
</evidence>
<dbReference type="PANTHER" id="PTHR10625">
    <property type="entry name" value="HISTONE DEACETYLASE HDAC1-RELATED"/>
    <property type="match status" value="1"/>
</dbReference>
<feature type="region of interest" description="Disordered" evidence="11">
    <location>
        <begin position="626"/>
        <end position="653"/>
    </location>
</feature>
<keyword evidence="6" id="KW-0156">Chromatin regulator</keyword>
<keyword evidence="5" id="KW-0378">Hydrolase</keyword>
<dbReference type="InterPro" id="IPR023801">
    <property type="entry name" value="His_deacetylse_dom"/>
</dbReference>
<dbReference type="InterPro" id="IPR023696">
    <property type="entry name" value="Ureohydrolase_dom_sf"/>
</dbReference>
<dbReference type="EMBL" id="HBEW01002520">
    <property type="protein sequence ID" value="CAD8579081.1"/>
    <property type="molecule type" value="Transcribed_RNA"/>
</dbReference>
<comment type="subcellular location">
    <subcellularLocation>
        <location evidence="1">Nucleus</location>
    </subcellularLocation>
</comment>
<evidence type="ECO:0000256" key="8">
    <source>
        <dbReference type="ARBA" id="ARBA00023163"/>
    </source>
</evidence>
<evidence type="ECO:0000256" key="6">
    <source>
        <dbReference type="ARBA" id="ARBA00022853"/>
    </source>
</evidence>
<dbReference type="SMART" id="SM00248">
    <property type="entry name" value="ANK"/>
    <property type="match status" value="4"/>
</dbReference>
<feature type="domain" description="Histone deacetylase" evidence="12">
    <location>
        <begin position="354"/>
        <end position="742"/>
    </location>
</feature>
<keyword evidence="4" id="KW-0678">Repressor</keyword>
<proteinExistence type="inferred from homology"/>
<name>A0A7S0KEL1_9CHLO</name>
<evidence type="ECO:0000256" key="11">
    <source>
        <dbReference type="SAM" id="MobiDB-lite"/>
    </source>
</evidence>
<evidence type="ECO:0000256" key="1">
    <source>
        <dbReference type="ARBA" id="ARBA00004123"/>
    </source>
</evidence>
<keyword evidence="9" id="KW-0539">Nucleus</keyword>
<accession>A0A7S0KEL1</accession>
<keyword evidence="7" id="KW-0805">Transcription regulation</keyword>
<protein>
    <recommendedName>
        <fullName evidence="3">histone deacetylase</fullName>
        <ecNumber evidence="3">3.5.1.98</ecNumber>
    </recommendedName>
</protein>
<feature type="region of interest" description="Disordered" evidence="11">
    <location>
        <begin position="68"/>
        <end position="92"/>
    </location>
</feature>
<evidence type="ECO:0000313" key="13">
    <source>
        <dbReference type="EMBL" id="CAD8579081.1"/>
    </source>
</evidence>
<keyword evidence="10" id="KW-0040">ANK repeat</keyword>
<dbReference type="EC" id="3.5.1.98" evidence="3"/>
<dbReference type="GO" id="GO:0005737">
    <property type="term" value="C:cytoplasm"/>
    <property type="evidence" value="ECO:0007669"/>
    <property type="project" value="TreeGrafter"/>
</dbReference>
<dbReference type="Pfam" id="PF12796">
    <property type="entry name" value="Ank_2"/>
    <property type="match status" value="1"/>
</dbReference>
<dbReference type="SUPFAM" id="SSF52768">
    <property type="entry name" value="Arginase/deacetylase"/>
    <property type="match status" value="2"/>
</dbReference>
<evidence type="ECO:0000256" key="4">
    <source>
        <dbReference type="ARBA" id="ARBA00022491"/>
    </source>
</evidence>
<dbReference type="Pfam" id="PF00850">
    <property type="entry name" value="Hist_deacetyl"/>
    <property type="match status" value="1"/>
</dbReference>
<reference evidence="13" key="1">
    <citation type="submission" date="2021-01" db="EMBL/GenBank/DDBJ databases">
        <authorList>
            <person name="Corre E."/>
            <person name="Pelletier E."/>
            <person name="Niang G."/>
            <person name="Scheremetjew M."/>
            <person name="Finn R."/>
            <person name="Kale V."/>
            <person name="Holt S."/>
            <person name="Cochrane G."/>
            <person name="Meng A."/>
            <person name="Brown T."/>
            <person name="Cohen L."/>
        </authorList>
    </citation>
    <scope>NUCLEOTIDE SEQUENCE</scope>
    <source>
        <strain evidence="13">Clade-D-RCC2572</strain>
    </source>
</reference>
<dbReference type="Gene3D" id="1.25.40.20">
    <property type="entry name" value="Ankyrin repeat-containing domain"/>
    <property type="match status" value="1"/>
</dbReference>
<dbReference type="Gene3D" id="3.40.800.20">
    <property type="entry name" value="Histone deacetylase domain"/>
    <property type="match status" value="1"/>
</dbReference>